<dbReference type="Pfam" id="PF13517">
    <property type="entry name" value="FG-GAP_3"/>
    <property type="match status" value="1"/>
</dbReference>
<evidence type="ECO:0000313" key="3">
    <source>
        <dbReference type="Proteomes" id="UP000643403"/>
    </source>
</evidence>
<dbReference type="SUPFAM" id="SSF69318">
    <property type="entry name" value="Integrin alpha N-terminal domain"/>
    <property type="match status" value="1"/>
</dbReference>
<dbReference type="SUPFAM" id="SSF55486">
    <property type="entry name" value="Metalloproteases ('zincins'), catalytic domain"/>
    <property type="match status" value="1"/>
</dbReference>
<keyword evidence="3" id="KW-1185">Reference proteome</keyword>
<gene>
    <name evidence="2" type="ORF">GCM10008101_26780</name>
</gene>
<comment type="caution">
    <text evidence="2">The sequence shown here is derived from an EMBL/GenBank/DDBJ whole genome shotgun (WGS) entry which is preliminary data.</text>
</comment>
<evidence type="ECO:0000313" key="2">
    <source>
        <dbReference type="EMBL" id="GGZ71062.1"/>
    </source>
</evidence>
<reference evidence="3" key="1">
    <citation type="journal article" date="2019" name="Int. J. Syst. Evol. Microbiol.">
        <title>The Global Catalogue of Microorganisms (GCM) 10K type strain sequencing project: providing services to taxonomists for standard genome sequencing and annotation.</title>
        <authorList>
            <consortium name="The Broad Institute Genomics Platform"/>
            <consortium name="The Broad Institute Genome Sequencing Center for Infectious Disease"/>
            <person name="Wu L."/>
            <person name="Ma J."/>
        </authorList>
    </citation>
    <scope>NUCLEOTIDE SEQUENCE [LARGE SCALE GENOMIC DNA]</scope>
    <source>
        <strain evidence="3">KCTC 22558</strain>
    </source>
</reference>
<organism evidence="2 3">
    <name type="scientific">Cognatilysobacter xinjiangensis</name>
    <dbReference type="NCBI Taxonomy" id="546892"/>
    <lineage>
        <taxon>Bacteria</taxon>
        <taxon>Pseudomonadati</taxon>
        <taxon>Pseudomonadota</taxon>
        <taxon>Gammaproteobacteria</taxon>
        <taxon>Lysobacterales</taxon>
        <taxon>Lysobacteraceae</taxon>
        <taxon>Cognatilysobacter</taxon>
    </lineage>
</organism>
<proteinExistence type="predicted"/>
<dbReference type="Pfam" id="PF13583">
    <property type="entry name" value="Reprolysin_4"/>
    <property type="match status" value="1"/>
</dbReference>
<sequence length="635" mass="68202">MGYPAQPVVRHDGAYTWHRADLSESHARAAVGGMLAMTSPSGEPLRFRYSRHVEHPNGDWTWIGSSVEDPNREAIITFGDKAAFGSIGQPGKEPLRLTIANGASWLVETDLRQVAGIVNAATRPTNPDFFVAPEVADAVVRGKAASGASMEVAGAPPAAATSASGTTVDVVIGYTNGFVSGLGGESQAQTRLNFLVDVTNEAYVNSQVNANVRLVKTVLVNYPDATSNSSALEELTGFKAPSTQTTPNAAFSALRAARDQYGADLVSLVRKFNDPENDGCGIAWLIGGARSGIDQSDQFFGYSVVSDGRDAGTDGKTYFCRDETFAHELGHNMGSAHDRDTSDGDDNVLQSNEYGVYDYSFGYKTTAATGNFYTIMAYGDSGQTRYRVFSNPRVNTCGGYTCGVVNQADNARSLNQTIPTVATFRAATSPTPVPPANRKARYDANGDGRSDIFWHNPSVGLDYWTMNGAVPSYTGGARYVQSQYQVLGLGDFNGDGLADVLWRDQAKTQLYMWLGQGNGAFAVNFVNSYPAGWEMAGIGDANGDGRSDIFWHNPSVGLDYWTMNGAVPSYTGGARYVQSQYQVLGLGDFNGDGLADVLWRDQAKTQLYMWLGQGNGAFAVNFVNSYPAGWEMVSR</sequence>
<dbReference type="PANTHER" id="PTHR46580:SF2">
    <property type="entry name" value="MAM DOMAIN-CONTAINING PROTEIN"/>
    <property type="match status" value="1"/>
</dbReference>
<evidence type="ECO:0008006" key="4">
    <source>
        <dbReference type="Google" id="ProtNLM"/>
    </source>
</evidence>
<protein>
    <recommendedName>
        <fullName evidence="4">Repeat domain-containing protein</fullName>
    </recommendedName>
</protein>
<dbReference type="InterPro" id="IPR024079">
    <property type="entry name" value="MetalloPept_cat_dom_sf"/>
</dbReference>
<dbReference type="InterPro" id="IPR028994">
    <property type="entry name" value="Integrin_alpha_N"/>
</dbReference>
<dbReference type="Proteomes" id="UP000643403">
    <property type="component" value="Unassembled WGS sequence"/>
</dbReference>
<dbReference type="PANTHER" id="PTHR46580">
    <property type="entry name" value="SENSOR KINASE-RELATED"/>
    <property type="match status" value="1"/>
</dbReference>
<accession>A0ABQ3C6T3</accession>
<keyword evidence="1" id="KW-0732">Signal</keyword>
<dbReference type="Gene3D" id="3.40.390.10">
    <property type="entry name" value="Collagenase (Catalytic Domain)"/>
    <property type="match status" value="1"/>
</dbReference>
<name>A0ABQ3C6T3_9GAMM</name>
<evidence type="ECO:0000256" key="1">
    <source>
        <dbReference type="ARBA" id="ARBA00022729"/>
    </source>
</evidence>
<dbReference type="Gene3D" id="2.130.10.130">
    <property type="entry name" value="Integrin alpha, N-terminal"/>
    <property type="match status" value="1"/>
</dbReference>
<dbReference type="InterPro" id="IPR013517">
    <property type="entry name" value="FG-GAP"/>
</dbReference>
<dbReference type="EMBL" id="BMXY01000004">
    <property type="protein sequence ID" value="GGZ71062.1"/>
    <property type="molecule type" value="Genomic_DNA"/>
</dbReference>